<evidence type="ECO:0000313" key="18">
    <source>
        <dbReference type="EMBL" id="KAJ3636347.1"/>
    </source>
</evidence>
<dbReference type="PROSITE" id="PS52048">
    <property type="entry name" value="UCH_DOMAIN"/>
    <property type="match status" value="1"/>
</dbReference>
<dbReference type="AlphaFoldDB" id="A0AA38HLS2"/>
<dbReference type="EMBL" id="JALNTZ010000207">
    <property type="protein sequence ID" value="KAJ3636347.1"/>
    <property type="molecule type" value="Genomic_DNA"/>
</dbReference>
<dbReference type="InterPro" id="IPR001578">
    <property type="entry name" value="Peptidase_C12_UCH"/>
</dbReference>
<evidence type="ECO:0000256" key="15">
    <source>
        <dbReference type="RuleBase" id="RU361215"/>
    </source>
</evidence>
<dbReference type="PANTHER" id="PTHR10589:SF16">
    <property type="entry name" value="UBIQUITIN CARBOXYL-TERMINAL HYDROLASE ISOZYME L5"/>
    <property type="match status" value="1"/>
</dbReference>
<evidence type="ECO:0000256" key="4">
    <source>
        <dbReference type="ARBA" id="ARBA00022670"/>
    </source>
</evidence>
<evidence type="ECO:0000256" key="16">
    <source>
        <dbReference type="SAM" id="Coils"/>
    </source>
</evidence>
<feature type="domain" description="UCH catalytic" evidence="17">
    <location>
        <begin position="2"/>
        <end position="216"/>
    </location>
</feature>
<evidence type="ECO:0000256" key="9">
    <source>
        <dbReference type="ARBA" id="ARBA00046227"/>
    </source>
</evidence>
<dbReference type="GO" id="GO:0006511">
    <property type="term" value="P:ubiquitin-dependent protein catabolic process"/>
    <property type="evidence" value="ECO:0007669"/>
    <property type="project" value="UniProtKB-UniRule"/>
</dbReference>
<dbReference type="GO" id="GO:0016579">
    <property type="term" value="P:protein deubiquitination"/>
    <property type="evidence" value="ECO:0007669"/>
    <property type="project" value="InterPro"/>
</dbReference>
<sequence>MSWCLIESDPGVFTKIISKLGCTGIQVEELHSLQDEDLAALYPIYGLIFLFKWNQCITPNEGIYPNSDNEIYFARQVITNACATQAILSVLLNSKDIEIGSFLREFKDFTKDFSPELKGTAIGDERIRRIHNSFARPEFMLVEGVESSGAKEASFHFTAYVPINGRVFELDGLKSGPYVVGECGEDWTKVAREAISKKMASFSMKELRFNLMAIVKNQKDQFSKKLSELLKREAKTPEIEAEIIELQKRIEQEEHKIERYKKENELRQHNFVPFIIKFLQCLVKKGEFGALFKQVKK</sequence>
<keyword evidence="8" id="KW-0539">Nucleus</keyword>
<evidence type="ECO:0000256" key="2">
    <source>
        <dbReference type="ARBA" id="ARBA00004123"/>
    </source>
</evidence>
<feature type="active site" description="Nucleophile" evidence="12 14">
    <location>
        <position position="82"/>
    </location>
</feature>
<accession>A0AA38HLS2</accession>
<dbReference type="FunFam" id="3.40.532.10:FF:000003">
    <property type="entry name" value="Ubiquitin carboxyl-terminal hydrolase"/>
    <property type="match status" value="1"/>
</dbReference>
<dbReference type="Pfam" id="PF18031">
    <property type="entry name" value="UCH_C"/>
    <property type="match status" value="1"/>
</dbReference>
<protein>
    <recommendedName>
        <fullName evidence="11 15">Ubiquitin carboxyl-terminal hydrolase</fullName>
        <ecNumber evidence="11 15">3.4.19.12</ecNumber>
    </recommendedName>
</protein>
<evidence type="ECO:0000256" key="8">
    <source>
        <dbReference type="ARBA" id="ARBA00023242"/>
    </source>
</evidence>
<dbReference type="PIRSF" id="PIRSF038120">
    <property type="entry name" value="Ubiquitinyl_hydrolase_UCH37"/>
    <property type="match status" value="1"/>
</dbReference>
<feature type="active site" description="Proton donor" evidence="12 14">
    <location>
        <position position="156"/>
    </location>
</feature>
<dbReference type="CDD" id="cd09617">
    <property type="entry name" value="Peptidase_C12_UCH37_BAP1"/>
    <property type="match status" value="1"/>
</dbReference>
<evidence type="ECO:0000256" key="13">
    <source>
        <dbReference type="PIRSR" id="PIRSR038120-2"/>
    </source>
</evidence>
<evidence type="ECO:0000256" key="5">
    <source>
        <dbReference type="ARBA" id="ARBA00022786"/>
    </source>
</evidence>
<keyword evidence="4 11" id="KW-0645">Protease</keyword>
<dbReference type="EC" id="3.4.19.12" evidence="11 15"/>
<evidence type="ECO:0000256" key="10">
    <source>
        <dbReference type="ARBA" id="ARBA00049710"/>
    </source>
</evidence>
<evidence type="ECO:0000256" key="6">
    <source>
        <dbReference type="ARBA" id="ARBA00022801"/>
    </source>
</evidence>
<evidence type="ECO:0000256" key="12">
    <source>
        <dbReference type="PIRSR" id="PIRSR038120-1"/>
    </source>
</evidence>
<reference evidence="18" key="1">
    <citation type="journal article" date="2023" name="G3 (Bethesda)">
        <title>Whole genome assemblies of Zophobas morio and Tenebrio molitor.</title>
        <authorList>
            <person name="Kaur S."/>
            <person name="Stinson S.A."/>
            <person name="diCenzo G.C."/>
        </authorList>
    </citation>
    <scope>NUCLEOTIDE SEQUENCE</scope>
    <source>
        <strain evidence="18">QUZm001</strain>
    </source>
</reference>
<dbReference type="InterPro" id="IPR038765">
    <property type="entry name" value="Papain-like_cys_pep_sf"/>
</dbReference>
<dbReference type="GO" id="GO:0004843">
    <property type="term" value="F:cysteine-type deubiquitinase activity"/>
    <property type="evidence" value="ECO:0007669"/>
    <property type="project" value="UniProtKB-UniRule"/>
</dbReference>
<evidence type="ECO:0000256" key="7">
    <source>
        <dbReference type="ARBA" id="ARBA00022807"/>
    </source>
</evidence>
<dbReference type="PANTHER" id="PTHR10589">
    <property type="entry name" value="UBIQUITIN CARBOXYL-TERMINAL HYDROLASE"/>
    <property type="match status" value="1"/>
</dbReference>
<proteinExistence type="inferred from homology"/>
<dbReference type="InterPro" id="IPR017390">
    <property type="entry name" value="Ubiquitinyl_hydrolase_UCH37"/>
</dbReference>
<evidence type="ECO:0000256" key="14">
    <source>
        <dbReference type="PROSITE-ProRule" id="PRU01393"/>
    </source>
</evidence>
<dbReference type="Proteomes" id="UP001168821">
    <property type="component" value="Unassembled WGS sequence"/>
</dbReference>
<keyword evidence="5 11" id="KW-0833">Ubl conjugation pathway</keyword>
<evidence type="ECO:0000313" key="19">
    <source>
        <dbReference type="Proteomes" id="UP001168821"/>
    </source>
</evidence>
<organism evidence="18 19">
    <name type="scientific">Zophobas morio</name>
    <dbReference type="NCBI Taxonomy" id="2755281"/>
    <lineage>
        <taxon>Eukaryota</taxon>
        <taxon>Metazoa</taxon>
        <taxon>Ecdysozoa</taxon>
        <taxon>Arthropoda</taxon>
        <taxon>Hexapoda</taxon>
        <taxon>Insecta</taxon>
        <taxon>Pterygota</taxon>
        <taxon>Neoptera</taxon>
        <taxon>Endopterygota</taxon>
        <taxon>Coleoptera</taxon>
        <taxon>Polyphaga</taxon>
        <taxon>Cucujiformia</taxon>
        <taxon>Tenebrionidae</taxon>
        <taxon>Zophobas</taxon>
    </lineage>
</organism>
<gene>
    <name evidence="18" type="ORF">Zmor_008646</name>
</gene>
<evidence type="ECO:0000256" key="3">
    <source>
        <dbReference type="ARBA" id="ARBA00009326"/>
    </source>
</evidence>
<comment type="subcellular location">
    <subcellularLocation>
        <location evidence="2">Nucleus</location>
    </subcellularLocation>
</comment>
<dbReference type="Pfam" id="PF01088">
    <property type="entry name" value="Peptidase_C12"/>
    <property type="match status" value="1"/>
</dbReference>
<evidence type="ECO:0000256" key="11">
    <source>
        <dbReference type="PIRNR" id="PIRNR038120"/>
    </source>
</evidence>
<keyword evidence="16" id="KW-0175">Coiled coil</keyword>
<comment type="caution">
    <text evidence="18">The sequence shown here is derived from an EMBL/GenBank/DDBJ whole genome shotgun (WGS) entry which is preliminary data.</text>
</comment>
<comment type="catalytic activity">
    <reaction evidence="1 11 14 15">
        <text>Thiol-dependent hydrolysis of ester, thioester, amide, peptide and isopeptide bonds formed by the C-terminal Gly of ubiquitin (a 76-residue protein attached to proteins as an intracellular targeting signal).</text>
        <dbReference type="EC" id="3.4.19.12"/>
    </reaction>
</comment>
<keyword evidence="6 11" id="KW-0378">Hydrolase</keyword>
<feature type="site" description="Transition state stabilizer" evidence="14">
    <location>
        <position position="76"/>
    </location>
</feature>
<feature type="site" description="Important for enzyme activity" evidence="13 14">
    <location>
        <position position="171"/>
    </location>
</feature>
<comment type="function">
    <text evidence="9">Catalytic component of the polycomb repressive deubiquitinase (PR-DUB) complex, a complex that specifically mediates deubiquitination of histone H2A monoubiquitinated at 'Lys-119' (H2AK118ub1). Mediates bisymmetric organization of the PR-DUB complex and is involved in association with nucleosomes to mediate deubiquitination. Does not deubiquitinate monoubiquitinated histone H2B. Required to maintain the transcriptionally repressive state of homeotic genes throughout development. The PR-DUB complex has weak or no activity toward 'Lys-48'- and 'Lys-63'-linked polyubiquitin chains. Polycomb group (PcG) protein.</text>
</comment>
<dbReference type="Gene3D" id="3.40.532.10">
    <property type="entry name" value="Peptidase C12, ubiquitin carboxyl-terminal hydrolase"/>
    <property type="match status" value="1"/>
</dbReference>
<evidence type="ECO:0000259" key="17">
    <source>
        <dbReference type="PROSITE" id="PS52048"/>
    </source>
</evidence>
<dbReference type="SUPFAM" id="SSF54001">
    <property type="entry name" value="Cysteine proteinases"/>
    <property type="match status" value="1"/>
</dbReference>
<evidence type="ECO:0000256" key="1">
    <source>
        <dbReference type="ARBA" id="ARBA00000707"/>
    </source>
</evidence>
<dbReference type="GO" id="GO:0005737">
    <property type="term" value="C:cytoplasm"/>
    <property type="evidence" value="ECO:0007669"/>
    <property type="project" value="TreeGrafter"/>
</dbReference>
<dbReference type="InterPro" id="IPR041507">
    <property type="entry name" value="UCH_C"/>
</dbReference>
<comment type="similarity">
    <text evidence="3 11 14 15">Belongs to the peptidase C12 family.</text>
</comment>
<comment type="subunit">
    <text evidence="10">Catalytic component of the polycomb repressive deubiquitinase (PR-DUB) complex, at least composed of caly/calypso, Asx and sba (MBD5/6 homolog). The PR-DUB complex associates with nucleosomes to mediate deubiquitination of histone H2AK118ub1 substrates; the association requires the positively charged C-terminal tail of caly, probably due to direct binding of DNA. Interacts (via ULD domain) with Asx (via DEUBAD domain); the interaction produces a stable heterodimer with a composite binding site for ubiquitin. Homodimerizes (via coiled-coil hinge-region between the UCH and ULD domains) to mediate assembly of 2 copies of the caly-Asx heterodimer into a bisymmetric tetramer; dimerization enhances PR-DUB association with nucleosomes.</text>
</comment>
<feature type="coiled-coil region" evidence="16">
    <location>
        <begin position="212"/>
        <end position="270"/>
    </location>
</feature>
<dbReference type="GO" id="GO:0005634">
    <property type="term" value="C:nucleus"/>
    <property type="evidence" value="ECO:0007669"/>
    <property type="project" value="UniProtKB-SubCell"/>
</dbReference>
<name>A0AA38HLS2_9CUCU</name>
<dbReference type="PRINTS" id="PR00707">
    <property type="entry name" value="UBCTHYDRLASE"/>
</dbReference>
<keyword evidence="7 11" id="KW-0788">Thiol protease</keyword>
<dbReference type="InterPro" id="IPR036959">
    <property type="entry name" value="Peptidase_C12_UCH_sf"/>
</dbReference>
<keyword evidence="19" id="KW-1185">Reference proteome</keyword>